<feature type="transmembrane region" description="Helical" evidence="10">
    <location>
        <begin position="360"/>
        <end position="383"/>
    </location>
</feature>
<dbReference type="InterPro" id="IPR036259">
    <property type="entry name" value="MFS_trans_sf"/>
</dbReference>
<dbReference type="PROSITE" id="PS50850">
    <property type="entry name" value="MFS"/>
    <property type="match status" value="1"/>
</dbReference>
<evidence type="ECO:0000259" key="12">
    <source>
        <dbReference type="PROSITE" id="PS50944"/>
    </source>
</evidence>
<comment type="caution">
    <text evidence="13">The sequence shown here is derived from an EMBL/GenBank/DDBJ whole genome shotgun (WGS) entry which is preliminary data.</text>
</comment>
<dbReference type="Pfam" id="PF07690">
    <property type="entry name" value="MFS_1"/>
    <property type="match status" value="1"/>
</dbReference>
<dbReference type="InterPro" id="IPR036390">
    <property type="entry name" value="WH_DNA-bd_sf"/>
</dbReference>
<keyword evidence="7 10" id="KW-0472">Membrane</keyword>
<dbReference type="InterPro" id="IPR050536">
    <property type="entry name" value="DtxR_MntR_Metal-Reg"/>
</dbReference>
<feature type="transmembrane region" description="Helical" evidence="10">
    <location>
        <begin position="335"/>
        <end position="354"/>
    </location>
</feature>
<protein>
    <recommendedName>
        <fullName evidence="15">MFS transporter</fullName>
    </recommendedName>
</protein>
<feature type="transmembrane region" description="Helical" evidence="10">
    <location>
        <begin position="100"/>
        <end position="119"/>
    </location>
</feature>
<feature type="transmembrane region" description="Helical" evidence="10">
    <location>
        <begin position="211"/>
        <end position="228"/>
    </location>
</feature>
<dbReference type="InterPro" id="IPR036421">
    <property type="entry name" value="Fe_dep_repressor_sf"/>
</dbReference>
<dbReference type="Gene3D" id="1.10.60.10">
    <property type="entry name" value="Iron dependent repressor, metal binding and dimerisation domain"/>
    <property type="match status" value="1"/>
</dbReference>
<dbReference type="SUPFAM" id="SSF46785">
    <property type="entry name" value="Winged helix' DNA-binding domain"/>
    <property type="match status" value="1"/>
</dbReference>
<dbReference type="InterPro" id="IPR022689">
    <property type="entry name" value="Iron_dep_repressor"/>
</dbReference>
<feature type="transmembrane region" description="Helical" evidence="10">
    <location>
        <begin position="77"/>
        <end position="94"/>
    </location>
</feature>
<dbReference type="RefSeq" id="WP_431308219.1">
    <property type="nucleotide sequence ID" value="NZ_BSUJ01000001.1"/>
</dbReference>
<evidence type="ECO:0008006" key="15">
    <source>
        <dbReference type="Google" id="ProtNLM"/>
    </source>
</evidence>
<dbReference type="Proteomes" id="UP001157109">
    <property type="component" value="Unassembled WGS sequence"/>
</dbReference>
<keyword evidence="6" id="KW-0238">DNA-binding</keyword>
<evidence type="ECO:0000256" key="2">
    <source>
        <dbReference type="ARBA" id="ARBA00007871"/>
    </source>
</evidence>
<dbReference type="PANTHER" id="PTHR33238">
    <property type="entry name" value="IRON (METAL) DEPENDENT REPRESSOR, DTXR FAMILY"/>
    <property type="match status" value="1"/>
</dbReference>
<evidence type="ECO:0000256" key="9">
    <source>
        <dbReference type="SAM" id="MobiDB-lite"/>
    </source>
</evidence>
<dbReference type="Pfam" id="PF01325">
    <property type="entry name" value="Fe_dep_repress"/>
    <property type="match status" value="1"/>
</dbReference>
<dbReference type="PANTHER" id="PTHR33238:SF10">
    <property type="entry name" value="IRON-DEPENDENT REPRESSOR IDER"/>
    <property type="match status" value="1"/>
</dbReference>
<accession>A0ABQ6HQD1</accession>
<dbReference type="InterPro" id="IPR020846">
    <property type="entry name" value="MFS_dom"/>
</dbReference>
<dbReference type="CDD" id="cd17325">
    <property type="entry name" value="MFS_MdtG_SLC18_like"/>
    <property type="match status" value="1"/>
</dbReference>
<evidence type="ECO:0000313" key="13">
    <source>
        <dbReference type="EMBL" id="GMA20681.1"/>
    </source>
</evidence>
<evidence type="ECO:0000256" key="4">
    <source>
        <dbReference type="ARBA" id="ARBA00022989"/>
    </source>
</evidence>
<dbReference type="InterPro" id="IPR001367">
    <property type="entry name" value="Fe_dep_repressor"/>
</dbReference>
<evidence type="ECO:0000313" key="14">
    <source>
        <dbReference type="Proteomes" id="UP001157109"/>
    </source>
</evidence>
<keyword evidence="14" id="KW-1185">Reference proteome</keyword>
<organism evidence="13 14">
    <name type="scientific">Arsenicicoccus piscis</name>
    <dbReference type="NCBI Taxonomy" id="673954"/>
    <lineage>
        <taxon>Bacteria</taxon>
        <taxon>Bacillati</taxon>
        <taxon>Actinomycetota</taxon>
        <taxon>Actinomycetes</taxon>
        <taxon>Micrococcales</taxon>
        <taxon>Intrasporangiaceae</taxon>
        <taxon>Arsenicicoccus</taxon>
    </lineage>
</organism>
<evidence type="ECO:0000256" key="6">
    <source>
        <dbReference type="ARBA" id="ARBA00023125"/>
    </source>
</evidence>
<feature type="domain" description="Major facilitator superfamily (MFS) profile" evidence="11">
    <location>
        <begin position="12"/>
        <end position="389"/>
    </location>
</feature>
<keyword evidence="3 10" id="KW-0812">Transmembrane</keyword>
<evidence type="ECO:0000256" key="3">
    <source>
        <dbReference type="ARBA" id="ARBA00022692"/>
    </source>
</evidence>
<feature type="transmembrane region" description="Helical" evidence="10">
    <location>
        <begin position="12"/>
        <end position="37"/>
    </location>
</feature>
<evidence type="ECO:0000256" key="8">
    <source>
        <dbReference type="ARBA" id="ARBA00023163"/>
    </source>
</evidence>
<dbReference type="Gene3D" id="1.10.10.10">
    <property type="entry name" value="Winged helix-like DNA-binding domain superfamily/Winged helix DNA-binding domain"/>
    <property type="match status" value="1"/>
</dbReference>
<dbReference type="SUPFAM" id="SSF47979">
    <property type="entry name" value="Iron-dependent repressor protein, dimerization domain"/>
    <property type="match status" value="1"/>
</dbReference>
<evidence type="ECO:0000256" key="10">
    <source>
        <dbReference type="SAM" id="Phobius"/>
    </source>
</evidence>
<evidence type="ECO:0000256" key="5">
    <source>
        <dbReference type="ARBA" id="ARBA00023015"/>
    </source>
</evidence>
<evidence type="ECO:0000259" key="11">
    <source>
        <dbReference type="PROSITE" id="PS50850"/>
    </source>
</evidence>
<feature type="domain" description="HTH dtxR-type" evidence="12">
    <location>
        <begin position="407"/>
        <end position="468"/>
    </location>
</feature>
<dbReference type="InterPro" id="IPR022687">
    <property type="entry name" value="HTH_DTXR"/>
</dbReference>
<keyword evidence="8" id="KW-0804">Transcription</keyword>
<dbReference type="InterPro" id="IPR036388">
    <property type="entry name" value="WH-like_DNA-bd_sf"/>
</dbReference>
<dbReference type="SUPFAM" id="SSF103473">
    <property type="entry name" value="MFS general substrate transporter"/>
    <property type="match status" value="1"/>
</dbReference>
<comment type="similarity">
    <text evidence="2">Belongs to the DtxR/MntR family.</text>
</comment>
<dbReference type="SMART" id="SM00529">
    <property type="entry name" value="HTH_DTXR"/>
    <property type="match status" value="1"/>
</dbReference>
<comment type="subcellular location">
    <subcellularLocation>
        <location evidence="1">Cell membrane</location>
        <topology evidence="1">Multi-pass membrane protein</topology>
    </subcellularLocation>
</comment>
<feature type="transmembrane region" description="Helical" evidence="10">
    <location>
        <begin position="240"/>
        <end position="263"/>
    </location>
</feature>
<keyword evidence="4 10" id="KW-1133">Transmembrane helix</keyword>
<evidence type="ECO:0000256" key="1">
    <source>
        <dbReference type="ARBA" id="ARBA00004651"/>
    </source>
</evidence>
<dbReference type="PROSITE" id="PS50944">
    <property type="entry name" value="HTH_DTXR"/>
    <property type="match status" value="1"/>
</dbReference>
<feature type="transmembrane region" description="Helical" evidence="10">
    <location>
        <begin position="43"/>
        <end position="65"/>
    </location>
</feature>
<reference evidence="14" key="1">
    <citation type="journal article" date="2019" name="Int. J. Syst. Evol. Microbiol.">
        <title>The Global Catalogue of Microorganisms (GCM) 10K type strain sequencing project: providing services to taxonomists for standard genome sequencing and annotation.</title>
        <authorList>
            <consortium name="The Broad Institute Genomics Platform"/>
            <consortium name="The Broad Institute Genome Sequencing Center for Infectious Disease"/>
            <person name="Wu L."/>
            <person name="Ma J."/>
        </authorList>
    </citation>
    <scope>NUCLEOTIDE SEQUENCE [LARGE SCALE GENOMIC DNA]</scope>
    <source>
        <strain evidence="14">NBRC 105830</strain>
    </source>
</reference>
<feature type="transmembrane region" description="Helical" evidence="10">
    <location>
        <begin position="275"/>
        <end position="295"/>
    </location>
</feature>
<name>A0ABQ6HQD1_9MICO</name>
<dbReference type="InterPro" id="IPR011701">
    <property type="entry name" value="MFS"/>
</dbReference>
<feature type="transmembrane region" description="Helical" evidence="10">
    <location>
        <begin position="301"/>
        <end position="323"/>
    </location>
</feature>
<keyword evidence="5" id="KW-0805">Transcription regulation</keyword>
<gene>
    <name evidence="13" type="ORF">GCM10025862_27020</name>
</gene>
<dbReference type="Pfam" id="PF02742">
    <property type="entry name" value="Fe_dep_repr_C"/>
    <property type="match status" value="1"/>
</dbReference>
<sequence>MSEPAITSLRAIAVPAYGPTLLSGIGTGAMAPAIPLFARELGASVGTAGLITALFGLGVLAADLPAGELAARIGERLALLYATAFGGAVTLVAAHTRSLAVLAIAVFAYGLCGAVFGLARMAYLTEAAPAHLRARAMSTLGGTMRVGRFLGPFLAAAIVTQRGVAGAFELSAAMDLLAFAVVWRLPDLPGERRAPVSEATVLAVLRRSRRVLATLGVGALLVAAARALRDVVLPLWGDHLGLSPATTALVFGIAGGAEMLLFYPAGMVMDRFGRAFTAVPAMLGLGLGFLLLPLATNLGSFTAAAVFIGVANGIGAGILMTLGADSAPPDQRSRFLGAWRLVADVGSAGGPALLSAATVVVSLGAAISGAGVLALLGAGWLGYWIPGPARPGTTTGRAWQARAVTELIDTTEMYLRTIFELEEEGVTPLRARIAERLGHAGPTVSQTVARMERDGLLVVAGDRHMELTEHGRAAATRVMRKHRLAERLLVDVLGLELEHVHEEACRWEHVMSERVERQILRLIGDSAESPYGNPIPGLAELGVTDAPTRVPVYGLLTRAPARARRRSPSSCAASVSRPRTTPRRSP</sequence>
<evidence type="ECO:0000256" key="7">
    <source>
        <dbReference type="ARBA" id="ARBA00023136"/>
    </source>
</evidence>
<feature type="compositionally biased region" description="Low complexity" evidence="9">
    <location>
        <begin position="568"/>
        <end position="579"/>
    </location>
</feature>
<proteinExistence type="inferred from homology"/>
<dbReference type="Gene3D" id="1.20.1250.20">
    <property type="entry name" value="MFS general substrate transporter like domains"/>
    <property type="match status" value="2"/>
</dbReference>
<feature type="region of interest" description="Disordered" evidence="9">
    <location>
        <begin position="561"/>
        <end position="586"/>
    </location>
</feature>
<dbReference type="EMBL" id="BSUJ01000001">
    <property type="protein sequence ID" value="GMA20681.1"/>
    <property type="molecule type" value="Genomic_DNA"/>
</dbReference>